<protein>
    <submittedName>
        <fullName evidence="1">Uncharacterized protein</fullName>
    </submittedName>
</protein>
<organism evidence="1 2">
    <name type="scientific">Staurois parvus</name>
    <dbReference type="NCBI Taxonomy" id="386267"/>
    <lineage>
        <taxon>Eukaryota</taxon>
        <taxon>Metazoa</taxon>
        <taxon>Chordata</taxon>
        <taxon>Craniata</taxon>
        <taxon>Vertebrata</taxon>
        <taxon>Euteleostomi</taxon>
        <taxon>Amphibia</taxon>
        <taxon>Batrachia</taxon>
        <taxon>Anura</taxon>
        <taxon>Neobatrachia</taxon>
        <taxon>Ranoidea</taxon>
        <taxon>Ranidae</taxon>
        <taxon>Staurois</taxon>
    </lineage>
</organism>
<sequence length="53" mass="6420">QDPAFTISGLPQYTWKRNYFSKYKLLNNFFHQQLEQSSCEHWLNLVGRVFILL</sequence>
<reference evidence="1" key="1">
    <citation type="submission" date="2023-05" db="EMBL/GenBank/DDBJ databases">
        <authorList>
            <person name="Stuckert A."/>
        </authorList>
    </citation>
    <scope>NUCLEOTIDE SEQUENCE</scope>
</reference>
<evidence type="ECO:0000313" key="2">
    <source>
        <dbReference type="Proteomes" id="UP001162483"/>
    </source>
</evidence>
<name>A0ABN9FBP3_9NEOB</name>
<gene>
    <name evidence="1" type="ORF">SPARVUS_LOCUS11727591</name>
</gene>
<evidence type="ECO:0000313" key="1">
    <source>
        <dbReference type="EMBL" id="CAI9594444.1"/>
    </source>
</evidence>
<feature type="non-terminal residue" evidence="1">
    <location>
        <position position="1"/>
    </location>
</feature>
<dbReference type="Proteomes" id="UP001162483">
    <property type="component" value="Unassembled WGS sequence"/>
</dbReference>
<dbReference type="EMBL" id="CATNWA010016669">
    <property type="protein sequence ID" value="CAI9594444.1"/>
    <property type="molecule type" value="Genomic_DNA"/>
</dbReference>
<accession>A0ABN9FBP3</accession>
<proteinExistence type="predicted"/>
<keyword evidence="2" id="KW-1185">Reference proteome</keyword>
<comment type="caution">
    <text evidence="1">The sequence shown here is derived from an EMBL/GenBank/DDBJ whole genome shotgun (WGS) entry which is preliminary data.</text>
</comment>